<feature type="transmembrane region" description="Helical" evidence="6">
    <location>
        <begin position="183"/>
        <end position="205"/>
    </location>
</feature>
<dbReference type="EMBL" id="AP019307">
    <property type="protein sequence ID" value="BBH15745.1"/>
    <property type="molecule type" value="Genomic_DNA"/>
</dbReference>
<evidence type="ECO:0000256" key="3">
    <source>
        <dbReference type="ARBA" id="ARBA00022692"/>
    </source>
</evidence>
<feature type="transmembrane region" description="Helical" evidence="6">
    <location>
        <begin position="337"/>
        <end position="359"/>
    </location>
</feature>
<feature type="transmembrane region" description="Helical" evidence="6">
    <location>
        <begin position="49"/>
        <end position="79"/>
    </location>
</feature>
<dbReference type="PANTHER" id="PTHR30250:SF11">
    <property type="entry name" value="O-ANTIGEN TRANSPORTER-RELATED"/>
    <property type="match status" value="1"/>
</dbReference>
<feature type="transmembrane region" description="Helical" evidence="6">
    <location>
        <begin position="299"/>
        <end position="325"/>
    </location>
</feature>
<feature type="transmembrane region" description="Helical" evidence="6">
    <location>
        <begin position="158"/>
        <end position="177"/>
    </location>
</feature>
<organism evidence="7 8">
    <name type="scientific">Nocardioides baekrokdamisoli</name>
    <dbReference type="NCBI Taxonomy" id="1804624"/>
    <lineage>
        <taxon>Bacteria</taxon>
        <taxon>Bacillati</taxon>
        <taxon>Actinomycetota</taxon>
        <taxon>Actinomycetes</taxon>
        <taxon>Propionibacteriales</taxon>
        <taxon>Nocardioidaceae</taxon>
        <taxon>Nocardioides</taxon>
    </lineage>
</organism>
<evidence type="ECO:0000256" key="2">
    <source>
        <dbReference type="ARBA" id="ARBA00022475"/>
    </source>
</evidence>
<feature type="transmembrane region" description="Helical" evidence="6">
    <location>
        <begin position="390"/>
        <end position="413"/>
    </location>
</feature>
<feature type="transmembrane region" description="Helical" evidence="6">
    <location>
        <begin position="91"/>
        <end position="117"/>
    </location>
</feature>
<feature type="transmembrane region" description="Helical" evidence="6">
    <location>
        <begin position="129"/>
        <end position="151"/>
    </location>
</feature>
<protein>
    <recommendedName>
        <fullName evidence="9">O-antigen/teichoic acid export membrane protein</fullName>
    </recommendedName>
</protein>
<dbReference type="GO" id="GO:0005886">
    <property type="term" value="C:plasma membrane"/>
    <property type="evidence" value="ECO:0007669"/>
    <property type="project" value="UniProtKB-SubCell"/>
</dbReference>
<keyword evidence="8" id="KW-1185">Reference proteome</keyword>
<proteinExistence type="predicted"/>
<gene>
    <name evidence="7" type="ORF">Back2_00320</name>
</gene>
<dbReference type="OrthoDB" id="30633at2"/>
<feature type="transmembrane region" description="Helical" evidence="6">
    <location>
        <begin position="21"/>
        <end position="43"/>
    </location>
</feature>
<keyword evidence="2" id="KW-1003">Cell membrane</keyword>
<feature type="transmembrane region" description="Helical" evidence="6">
    <location>
        <begin position="366"/>
        <end position="384"/>
    </location>
</feature>
<dbReference type="Proteomes" id="UP000271573">
    <property type="component" value="Chromosome"/>
</dbReference>
<dbReference type="KEGG" id="nbe:Back2_00320"/>
<keyword evidence="4 6" id="KW-1133">Transmembrane helix</keyword>
<keyword evidence="5 6" id="KW-0472">Membrane</keyword>
<feature type="transmembrane region" description="Helical" evidence="6">
    <location>
        <begin position="258"/>
        <end position="278"/>
    </location>
</feature>
<name>A0A3G9IIA0_9ACTN</name>
<evidence type="ECO:0000256" key="6">
    <source>
        <dbReference type="SAM" id="Phobius"/>
    </source>
</evidence>
<accession>A0A3G9IIA0</accession>
<dbReference type="InterPro" id="IPR050833">
    <property type="entry name" value="Poly_Biosynth_Transport"/>
</dbReference>
<evidence type="ECO:0000313" key="8">
    <source>
        <dbReference type="Proteomes" id="UP000271573"/>
    </source>
</evidence>
<dbReference type="RefSeq" id="WP_125565618.1">
    <property type="nucleotide sequence ID" value="NZ_AP019307.1"/>
</dbReference>
<evidence type="ECO:0008006" key="9">
    <source>
        <dbReference type="Google" id="ProtNLM"/>
    </source>
</evidence>
<evidence type="ECO:0000256" key="5">
    <source>
        <dbReference type="ARBA" id="ARBA00023136"/>
    </source>
</evidence>
<reference evidence="7 8" key="1">
    <citation type="submission" date="2018-11" db="EMBL/GenBank/DDBJ databases">
        <title>Complete genome sequence of Nocardioides baekrokdamisoli strain KCTC 39748.</title>
        <authorList>
            <person name="Kang S.W."/>
            <person name="Lee K.C."/>
            <person name="Kim K.K."/>
            <person name="Kim J.S."/>
            <person name="Kim D.S."/>
            <person name="Ko S.H."/>
            <person name="Yang S.H."/>
            <person name="Shin Y.K."/>
            <person name="Lee J.S."/>
        </authorList>
    </citation>
    <scope>NUCLEOTIDE SEQUENCE [LARGE SCALE GENOMIC DNA]</scope>
    <source>
        <strain evidence="7 8">KCTC 39748</strain>
    </source>
</reference>
<evidence type="ECO:0000313" key="7">
    <source>
        <dbReference type="EMBL" id="BBH15745.1"/>
    </source>
</evidence>
<dbReference type="PANTHER" id="PTHR30250">
    <property type="entry name" value="PST FAMILY PREDICTED COLANIC ACID TRANSPORTER"/>
    <property type="match status" value="1"/>
</dbReference>
<feature type="transmembrane region" description="Helical" evidence="6">
    <location>
        <begin position="226"/>
        <end position="252"/>
    </location>
</feature>
<sequence length="421" mass="42360">MSSVSTAFRARLSRADAVTTDAFLILATTVGLAGFGGVFWLIAGHVQSIAQVGVAGTLLSAAIVVSYVAQLGMGTALVASIPRSDRPAQDIALSLTVTGGLGLALGYLTALLLPLLAPATTGALAGSRGLVYAAVVAGTSVNLTTDSVFLARRQLRTNLMLTGVAMGVVKCLLPSLFVSSGAFGLVLASGIASIGAAVACAYAGLRGLPAATGWKPSTAFRGSYHIGVASYVVGLAEFVPLVAVPVMIIRFAGAEQNGAFFVAFQIATMLNSVAYAVGRASFADGSRSSERIGRAMRTAAMLMVAAVGGGSAVIAAIAPFLLSLFGDDYASQGAPTLRVLCAASCALAVTFWIGILLTLQRRLRASIAVAVVASLGVVAILAALPSTSALAGACAWLGGQLLGAVVGALLLILGRTQRRTS</sequence>
<evidence type="ECO:0000256" key="4">
    <source>
        <dbReference type="ARBA" id="ARBA00022989"/>
    </source>
</evidence>
<evidence type="ECO:0000256" key="1">
    <source>
        <dbReference type="ARBA" id="ARBA00004651"/>
    </source>
</evidence>
<dbReference type="AlphaFoldDB" id="A0A3G9IIA0"/>
<comment type="subcellular location">
    <subcellularLocation>
        <location evidence="1">Cell membrane</location>
        <topology evidence="1">Multi-pass membrane protein</topology>
    </subcellularLocation>
</comment>
<keyword evidence="3 6" id="KW-0812">Transmembrane</keyword>